<protein>
    <recommendedName>
        <fullName evidence="4">SdpI/YhfL protein family protein</fullName>
    </recommendedName>
</protein>
<proteinExistence type="predicted"/>
<reference evidence="3" key="1">
    <citation type="submission" date="2016-11" db="EMBL/GenBank/DDBJ databases">
        <authorList>
            <person name="Varghese N."/>
            <person name="Submissions S."/>
        </authorList>
    </citation>
    <scope>NUCLEOTIDE SEQUENCE [LARGE SCALE GENOMIC DNA]</scope>
    <source>
        <strain evidence="3">DSM 16990</strain>
    </source>
</reference>
<evidence type="ECO:0008006" key="4">
    <source>
        <dbReference type="Google" id="ProtNLM"/>
    </source>
</evidence>
<evidence type="ECO:0000313" key="2">
    <source>
        <dbReference type="EMBL" id="SHG88779.1"/>
    </source>
</evidence>
<dbReference type="RefSeq" id="WP_073238038.1">
    <property type="nucleotide sequence ID" value="NZ_FQUQ01000008.1"/>
</dbReference>
<gene>
    <name evidence="2" type="ORF">SAMN04488522_108140</name>
</gene>
<keyword evidence="1" id="KW-1133">Transmembrane helix</keyword>
<dbReference type="STRING" id="288992.SAMN04488522_108140"/>
<keyword evidence="1" id="KW-0472">Membrane</keyword>
<keyword evidence="1" id="KW-0812">Transmembrane</keyword>
<dbReference type="Proteomes" id="UP000184287">
    <property type="component" value="Unassembled WGS sequence"/>
</dbReference>
<organism evidence="2 3">
    <name type="scientific">Pedobacter caeni</name>
    <dbReference type="NCBI Taxonomy" id="288992"/>
    <lineage>
        <taxon>Bacteria</taxon>
        <taxon>Pseudomonadati</taxon>
        <taxon>Bacteroidota</taxon>
        <taxon>Sphingobacteriia</taxon>
        <taxon>Sphingobacteriales</taxon>
        <taxon>Sphingobacteriaceae</taxon>
        <taxon>Pedobacter</taxon>
    </lineage>
</organism>
<accession>A0A1M5NHU0</accession>
<evidence type="ECO:0000313" key="3">
    <source>
        <dbReference type="Proteomes" id="UP000184287"/>
    </source>
</evidence>
<sequence length="110" mass="12682">MFAKRIRLFAIINILLAGLIASINLNEWIKVGVLDQTSDYTFGSKNTVPWYYSSSEYYSNYTMIIGFCFLLFFIIALWVYDKKSVRINIVLLLLNLLTAVIEIFIGIMPP</sequence>
<feature type="transmembrane region" description="Helical" evidence="1">
    <location>
        <begin position="58"/>
        <end position="80"/>
    </location>
</feature>
<dbReference type="AlphaFoldDB" id="A0A1M5NHU0"/>
<feature type="transmembrane region" description="Helical" evidence="1">
    <location>
        <begin position="7"/>
        <end position="25"/>
    </location>
</feature>
<name>A0A1M5NHU0_9SPHI</name>
<evidence type="ECO:0000256" key="1">
    <source>
        <dbReference type="SAM" id="Phobius"/>
    </source>
</evidence>
<dbReference type="EMBL" id="FQUQ01000008">
    <property type="protein sequence ID" value="SHG88779.1"/>
    <property type="molecule type" value="Genomic_DNA"/>
</dbReference>
<keyword evidence="3" id="KW-1185">Reference proteome</keyword>
<feature type="transmembrane region" description="Helical" evidence="1">
    <location>
        <begin position="87"/>
        <end position="108"/>
    </location>
</feature>